<feature type="transmembrane region" description="Helical" evidence="1">
    <location>
        <begin position="76"/>
        <end position="100"/>
    </location>
</feature>
<evidence type="ECO:0000313" key="3">
    <source>
        <dbReference type="Proteomes" id="UP000662904"/>
    </source>
</evidence>
<reference evidence="2" key="1">
    <citation type="submission" date="2020-07" db="EMBL/GenBank/DDBJ databases">
        <title>Koleobacter methoxysyntrophicus gen. nov., sp. nov., a novel anaerobic bacterium isolated from deep subsurface oil field and proposal of Koleobacterales ord. nov. in the phylum Firmicutes.</title>
        <authorList>
            <person name="Sakamoto S."/>
            <person name="Tamaki H."/>
        </authorList>
    </citation>
    <scope>NUCLEOTIDE SEQUENCE</scope>
    <source>
        <strain evidence="2">NRmbB1</strain>
    </source>
</reference>
<keyword evidence="3" id="KW-1185">Reference proteome</keyword>
<protein>
    <submittedName>
        <fullName evidence="2">Uncharacterized protein</fullName>
    </submittedName>
</protein>
<feature type="transmembrane region" description="Helical" evidence="1">
    <location>
        <begin position="106"/>
        <end position="125"/>
    </location>
</feature>
<dbReference type="KEGG" id="kme:H0A61_00812"/>
<proteinExistence type="predicted"/>
<dbReference type="RefSeq" id="WP_206708696.1">
    <property type="nucleotide sequence ID" value="NZ_CP059066.1"/>
</dbReference>
<accession>A0A8A0RM00</accession>
<keyword evidence="1" id="KW-1133">Transmembrane helix</keyword>
<evidence type="ECO:0000313" key="2">
    <source>
        <dbReference type="EMBL" id="QSQ08487.1"/>
    </source>
</evidence>
<organism evidence="2 3">
    <name type="scientific">Koleobacter methoxysyntrophicus</name>
    <dbReference type="NCBI Taxonomy" id="2751313"/>
    <lineage>
        <taxon>Bacteria</taxon>
        <taxon>Bacillati</taxon>
        <taxon>Bacillota</taxon>
        <taxon>Clostridia</taxon>
        <taxon>Koleobacterales</taxon>
        <taxon>Koleobacteraceae</taxon>
        <taxon>Koleobacter</taxon>
    </lineage>
</organism>
<sequence length="134" mass="14691">MKGIISGFIAALISFNLNNSSVVKVKGEKVITLLAPFVEEITKTFSAFFIGGSIFISHMVFGLVEWYYDYTGSKKAIGMIAGGVSFISHSLFGYITVVLYNITDNLFLGIAGSILVHSLWNFYVIKYLGKGADR</sequence>
<dbReference type="Proteomes" id="UP000662904">
    <property type="component" value="Chromosome"/>
</dbReference>
<name>A0A8A0RM00_9FIRM</name>
<keyword evidence="1" id="KW-0812">Transmembrane</keyword>
<dbReference type="AlphaFoldDB" id="A0A8A0RM00"/>
<feature type="transmembrane region" description="Helical" evidence="1">
    <location>
        <begin position="44"/>
        <end position="64"/>
    </location>
</feature>
<gene>
    <name evidence="2" type="ORF">H0A61_00812</name>
</gene>
<evidence type="ECO:0000256" key="1">
    <source>
        <dbReference type="SAM" id="Phobius"/>
    </source>
</evidence>
<keyword evidence="1" id="KW-0472">Membrane</keyword>
<dbReference type="EMBL" id="CP059066">
    <property type="protein sequence ID" value="QSQ08487.1"/>
    <property type="molecule type" value="Genomic_DNA"/>
</dbReference>